<feature type="domain" description="BZIP" evidence="4">
    <location>
        <begin position="130"/>
        <end position="193"/>
    </location>
</feature>
<dbReference type="Proteomes" id="UP000053029">
    <property type="component" value="Unassembled WGS sequence"/>
</dbReference>
<feature type="region of interest" description="Disordered" evidence="3">
    <location>
        <begin position="88"/>
        <end position="123"/>
    </location>
</feature>
<accession>A0A0D2GU84</accession>
<dbReference type="PANTHER" id="PTHR40621:SF6">
    <property type="entry name" value="AP-1-LIKE TRANSCRIPTION FACTOR YAP1-RELATED"/>
    <property type="match status" value="1"/>
</dbReference>
<dbReference type="InterPro" id="IPR046347">
    <property type="entry name" value="bZIP_sf"/>
</dbReference>
<keyword evidence="6" id="KW-1185">Reference proteome</keyword>
<dbReference type="SMART" id="SM00338">
    <property type="entry name" value="BRLZ"/>
    <property type="match status" value="1"/>
</dbReference>
<dbReference type="RefSeq" id="XP_013285958.1">
    <property type="nucleotide sequence ID" value="XM_013430504.1"/>
</dbReference>
<evidence type="ECO:0000256" key="1">
    <source>
        <dbReference type="ARBA" id="ARBA00004123"/>
    </source>
</evidence>
<gene>
    <name evidence="5" type="ORF">Z517_05177</name>
</gene>
<dbReference type="GO" id="GO:0000976">
    <property type="term" value="F:transcription cis-regulatory region binding"/>
    <property type="evidence" value="ECO:0007669"/>
    <property type="project" value="InterPro"/>
</dbReference>
<dbReference type="PROSITE" id="PS50217">
    <property type="entry name" value="BZIP"/>
    <property type="match status" value="1"/>
</dbReference>
<name>A0A0D2GU84_9EURO</name>
<dbReference type="EMBL" id="KN846971">
    <property type="protein sequence ID" value="KIW82150.1"/>
    <property type="molecule type" value="Genomic_DNA"/>
</dbReference>
<feature type="compositionally biased region" description="Polar residues" evidence="3">
    <location>
        <begin position="95"/>
        <end position="114"/>
    </location>
</feature>
<evidence type="ECO:0000313" key="6">
    <source>
        <dbReference type="Proteomes" id="UP000053029"/>
    </source>
</evidence>
<dbReference type="Pfam" id="PF00170">
    <property type="entry name" value="bZIP_1"/>
    <property type="match status" value="1"/>
</dbReference>
<dbReference type="CDD" id="cd14688">
    <property type="entry name" value="bZIP_YAP"/>
    <property type="match status" value="1"/>
</dbReference>
<dbReference type="GeneID" id="25304667"/>
<dbReference type="SUPFAM" id="SSF57959">
    <property type="entry name" value="Leucine zipper domain"/>
    <property type="match status" value="1"/>
</dbReference>
<dbReference type="HOGENOM" id="CLU_1272148_0_0_1"/>
<sequence>MYLSQEPCARIHARGFHDPIPAKDVTGSDMVAGCGFDSYSVADIPWCGKEHGLQIVPATESRYPELDFSETYTQAWSDINWGGIPQSIVIPPSEPIQNPSSVSVDGSDPNSATATGLGPSDKATEELKAQARLERRRAQNRVSQQAFRARKESHIKALEHGLGAMKIEHDTLLKKHARRRAEIDRLKTRVAELGLEIDLLLGTQRYVEATANLSLDCVGNDV</sequence>
<dbReference type="OrthoDB" id="4161109at2759"/>
<evidence type="ECO:0000256" key="3">
    <source>
        <dbReference type="SAM" id="MobiDB-lite"/>
    </source>
</evidence>
<keyword evidence="2" id="KW-0539">Nucleus</keyword>
<dbReference type="GO" id="GO:0090575">
    <property type="term" value="C:RNA polymerase II transcription regulator complex"/>
    <property type="evidence" value="ECO:0007669"/>
    <property type="project" value="TreeGrafter"/>
</dbReference>
<dbReference type="AlphaFoldDB" id="A0A0D2GU84"/>
<dbReference type="PANTHER" id="PTHR40621">
    <property type="entry name" value="TRANSCRIPTION FACTOR KAPC-RELATED"/>
    <property type="match status" value="1"/>
</dbReference>
<dbReference type="GO" id="GO:0001228">
    <property type="term" value="F:DNA-binding transcription activator activity, RNA polymerase II-specific"/>
    <property type="evidence" value="ECO:0007669"/>
    <property type="project" value="TreeGrafter"/>
</dbReference>
<evidence type="ECO:0000313" key="5">
    <source>
        <dbReference type="EMBL" id="KIW82150.1"/>
    </source>
</evidence>
<evidence type="ECO:0000256" key="2">
    <source>
        <dbReference type="ARBA" id="ARBA00023242"/>
    </source>
</evidence>
<organism evidence="5 6">
    <name type="scientific">Fonsecaea pedrosoi CBS 271.37</name>
    <dbReference type="NCBI Taxonomy" id="1442368"/>
    <lineage>
        <taxon>Eukaryota</taxon>
        <taxon>Fungi</taxon>
        <taxon>Dikarya</taxon>
        <taxon>Ascomycota</taxon>
        <taxon>Pezizomycotina</taxon>
        <taxon>Eurotiomycetes</taxon>
        <taxon>Chaetothyriomycetidae</taxon>
        <taxon>Chaetothyriales</taxon>
        <taxon>Herpotrichiellaceae</taxon>
        <taxon>Fonsecaea</taxon>
    </lineage>
</organism>
<dbReference type="InterPro" id="IPR050936">
    <property type="entry name" value="AP-1-like"/>
</dbReference>
<reference evidence="5 6" key="1">
    <citation type="submission" date="2015-01" db="EMBL/GenBank/DDBJ databases">
        <title>The Genome Sequence of Fonsecaea pedrosoi CBS 271.37.</title>
        <authorList>
            <consortium name="The Broad Institute Genomics Platform"/>
            <person name="Cuomo C."/>
            <person name="de Hoog S."/>
            <person name="Gorbushina A."/>
            <person name="Stielow B."/>
            <person name="Teixiera M."/>
            <person name="Abouelleil A."/>
            <person name="Chapman S.B."/>
            <person name="Priest M."/>
            <person name="Young S.K."/>
            <person name="Wortman J."/>
            <person name="Nusbaum C."/>
            <person name="Birren B."/>
        </authorList>
    </citation>
    <scope>NUCLEOTIDE SEQUENCE [LARGE SCALE GENOMIC DNA]</scope>
    <source>
        <strain evidence="5 6">CBS 271.37</strain>
    </source>
</reference>
<dbReference type="Gene3D" id="1.20.5.170">
    <property type="match status" value="1"/>
</dbReference>
<dbReference type="STRING" id="1442368.A0A0D2GU84"/>
<dbReference type="InterPro" id="IPR004827">
    <property type="entry name" value="bZIP"/>
</dbReference>
<dbReference type="PROSITE" id="PS00036">
    <property type="entry name" value="BZIP_BASIC"/>
    <property type="match status" value="1"/>
</dbReference>
<evidence type="ECO:0000259" key="4">
    <source>
        <dbReference type="PROSITE" id="PS50217"/>
    </source>
</evidence>
<comment type="subcellular location">
    <subcellularLocation>
        <location evidence="1">Nucleus</location>
    </subcellularLocation>
</comment>
<dbReference type="VEuPathDB" id="FungiDB:Z517_05177"/>
<protein>
    <recommendedName>
        <fullName evidence="4">BZIP domain-containing protein</fullName>
    </recommendedName>
</protein>
<proteinExistence type="predicted"/>